<name>A0A8J7HEM0_9CYAN</name>
<organism evidence="1 2">
    <name type="scientific">Atlanticothrix silvestris CENA357</name>
    <dbReference type="NCBI Taxonomy" id="1725252"/>
    <lineage>
        <taxon>Bacteria</taxon>
        <taxon>Bacillati</taxon>
        <taxon>Cyanobacteriota</taxon>
        <taxon>Cyanophyceae</taxon>
        <taxon>Nostocales</taxon>
        <taxon>Nodulariaceae</taxon>
        <taxon>Atlanticothrix</taxon>
        <taxon>Atlanticothrix silvestris</taxon>
    </lineage>
</organism>
<dbReference type="EMBL" id="JAECZB010000031">
    <property type="protein sequence ID" value="MBH8553408.1"/>
    <property type="molecule type" value="Genomic_DNA"/>
</dbReference>
<keyword evidence="2" id="KW-1185">Reference proteome</keyword>
<dbReference type="Proteomes" id="UP000599391">
    <property type="component" value="Unassembled WGS sequence"/>
</dbReference>
<accession>A0A8J7HEM0</accession>
<evidence type="ECO:0000313" key="1">
    <source>
        <dbReference type="EMBL" id="MBH8553408.1"/>
    </source>
</evidence>
<dbReference type="AlphaFoldDB" id="A0A8J7HEM0"/>
<gene>
    <name evidence="1" type="ORF">I8751_13690</name>
</gene>
<sequence>MIELKLTYLQATTLFDFLSIRLEVVGEHEPEIKEIRDLLLMEKDNYEQSEIDRLKNKGENNE</sequence>
<protein>
    <submittedName>
        <fullName evidence="1">Uncharacterized protein</fullName>
    </submittedName>
</protein>
<comment type="caution">
    <text evidence="1">The sequence shown here is derived from an EMBL/GenBank/DDBJ whole genome shotgun (WGS) entry which is preliminary data.</text>
</comment>
<reference evidence="1 2" key="1">
    <citation type="journal article" date="2021" name="Int. J. Syst. Evol. Microbiol.">
        <title>Amazonocrinis nigriterrae gen. nov., sp. nov., Atlanticothrix silvestris gen. nov., sp. nov. and Dendronalium phyllosphericum gen. nov., sp. nov., nostocacean cyanobacteria from Brazilian environments.</title>
        <authorList>
            <person name="Alvarenga D.O."/>
            <person name="Andreote A.P.D."/>
            <person name="Branco L.H.Z."/>
            <person name="Delbaje E."/>
            <person name="Cruz R.B."/>
            <person name="Varani A.M."/>
            <person name="Fiore M.F."/>
        </authorList>
    </citation>
    <scope>NUCLEOTIDE SEQUENCE [LARGE SCALE GENOMIC DNA]</scope>
    <source>
        <strain evidence="1 2">CENA357</strain>
    </source>
</reference>
<proteinExistence type="predicted"/>
<evidence type="ECO:0000313" key="2">
    <source>
        <dbReference type="Proteomes" id="UP000599391"/>
    </source>
</evidence>
<dbReference type="RefSeq" id="WP_214439692.1">
    <property type="nucleotide sequence ID" value="NZ_JAECZB010000031.1"/>
</dbReference>